<dbReference type="EMBL" id="KN831774">
    <property type="protein sequence ID" value="KIM44078.1"/>
    <property type="molecule type" value="Genomic_DNA"/>
</dbReference>
<accession>A0A0C2Y2L9</accession>
<gene>
    <name evidence="1" type="ORF">M413DRAFT_374665</name>
</gene>
<dbReference type="HOGENOM" id="CLU_2590044_0_0_1"/>
<evidence type="ECO:0000313" key="1">
    <source>
        <dbReference type="EMBL" id="KIM44078.1"/>
    </source>
</evidence>
<protein>
    <submittedName>
        <fullName evidence="1">Uncharacterized protein</fullName>
    </submittedName>
</protein>
<proteinExistence type="predicted"/>
<dbReference type="Proteomes" id="UP000053424">
    <property type="component" value="Unassembled WGS sequence"/>
</dbReference>
<reference evidence="2" key="2">
    <citation type="submission" date="2015-01" db="EMBL/GenBank/DDBJ databases">
        <title>Evolutionary Origins and Diversification of the Mycorrhizal Mutualists.</title>
        <authorList>
            <consortium name="DOE Joint Genome Institute"/>
            <consortium name="Mycorrhizal Genomics Consortium"/>
            <person name="Kohler A."/>
            <person name="Kuo A."/>
            <person name="Nagy L.G."/>
            <person name="Floudas D."/>
            <person name="Copeland A."/>
            <person name="Barry K.W."/>
            <person name="Cichocki N."/>
            <person name="Veneault-Fourrey C."/>
            <person name="LaButti K."/>
            <person name="Lindquist E.A."/>
            <person name="Lipzen A."/>
            <person name="Lundell T."/>
            <person name="Morin E."/>
            <person name="Murat C."/>
            <person name="Riley R."/>
            <person name="Ohm R."/>
            <person name="Sun H."/>
            <person name="Tunlid A."/>
            <person name="Henrissat B."/>
            <person name="Grigoriev I.V."/>
            <person name="Hibbett D.S."/>
            <person name="Martin F."/>
        </authorList>
    </citation>
    <scope>NUCLEOTIDE SEQUENCE [LARGE SCALE GENOMIC DNA]</scope>
    <source>
        <strain evidence="2">h7</strain>
    </source>
</reference>
<evidence type="ECO:0000313" key="2">
    <source>
        <dbReference type="Proteomes" id="UP000053424"/>
    </source>
</evidence>
<sequence>MEVEEHRSVAIRTCGRRSLKYSNTQAPSQMYALELPSFFCNAEPCNVFAFSPTVLYIDSSLVSQGTWKTRYQKTVSQSPS</sequence>
<keyword evidence="2" id="KW-1185">Reference proteome</keyword>
<dbReference type="AlphaFoldDB" id="A0A0C2Y2L9"/>
<name>A0A0C2Y2L9_HEBCY</name>
<reference evidence="1 2" key="1">
    <citation type="submission" date="2014-04" db="EMBL/GenBank/DDBJ databases">
        <authorList>
            <consortium name="DOE Joint Genome Institute"/>
            <person name="Kuo A."/>
            <person name="Gay G."/>
            <person name="Dore J."/>
            <person name="Kohler A."/>
            <person name="Nagy L.G."/>
            <person name="Floudas D."/>
            <person name="Copeland A."/>
            <person name="Barry K.W."/>
            <person name="Cichocki N."/>
            <person name="Veneault-Fourrey C."/>
            <person name="LaButti K."/>
            <person name="Lindquist E.A."/>
            <person name="Lipzen A."/>
            <person name="Lundell T."/>
            <person name="Morin E."/>
            <person name="Murat C."/>
            <person name="Sun H."/>
            <person name="Tunlid A."/>
            <person name="Henrissat B."/>
            <person name="Grigoriev I.V."/>
            <person name="Hibbett D.S."/>
            <person name="Martin F."/>
            <person name="Nordberg H.P."/>
            <person name="Cantor M.N."/>
            <person name="Hua S.X."/>
        </authorList>
    </citation>
    <scope>NUCLEOTIDE SEQUENCE [LARGE SCALE GENOMIC DNA]</scope>
    <source>
        <strain evidence="2">h7</strain>
    </source>
</reference>
<organism evidence="1 2">
    <name type="scientific">Hebeloma cylindrosporum</name>
    <dbReference type="NCBI Taxonomy" id="76867"/>
    <lineage>
        <taxon>Eukaryota</taxon>
        <taxon>Fungi</taxon>
        <taxon>Dikarya</taxon>
        <taxon>Basidiomycota</taxon>
        <taxon>Agaricomycotina</taxon>
        <taxon>Agaricomycetes</taxon>
        <taxon>Agaricomycetidae</taxon>
        <taxon>Agaricales</taxon>
        <taxon>Agaricineae</taxon>
        <taxon>Hymenogastraceae</taxon>
        <taxon>Hebeloma</taxon>
    </lineage>
</organism>